<comment type="caution">
    <text evidence="5">The sequence shown here is derived from an EMBL/GenBank/DDBJ whole genome shotgun (WGS) entry which is preliminary data.</text>
</comment>
<feature type="active site" evidence="4">
    <location>
        <position position="305"/>
    </location>
</feature>
<dbReference type="GO" id="GO:0005829">
    <property type="term" value="C:cytosol"/>
    <property type="evidence" value="ECO:0007669"/>
    <property type="project" value="TreeGrafter"/>
</dbReference>
<evidence type="ECO:0000313" key="5">
    <source>
        <dbReference type="EMBL" id="TJZ54145.1"/>
    </source>
</evidence>
<evidence type="ECO:0000256" key="2">
    <source>
        <dbReference type="ARBA" id="ARBA00022723"/>
    </source>
</evidence>
<feature type="binding site" evidence="4">
    <location>
        <position position="473"/>
    </location>
    <ligand>
        <name>substrate</name>
    </ligand>
</feature>
<feature type="binding site" evidence="4">
    <location>
        <position position="322"/>
    </location>
    <ligand>
        <name>substrate</name>
    </ligand>
</feature>
<dbReference type="CDD" id="cd00475">
    <property type="entry name" value="Cis_IPPS"/>
    <property type="match status" value="1"/>
</dbReference>
<feature type="binding site" evidence="4">
    <location>
        <position position="354"/>
    </location>
    <ligand>
        <name>substrate</name>
    </ligand>
</feature>
<dbReference type="HAMAP" id="MF_01139">
    <property type="entry name" value="ISPT"/>
    <property type="match status" value="1"/>
</dbReference>
<comment type="subunit">
    <text evidence="4">Homodimer.</text>
</comment>
<dbReference type="Gene3D" id="3.40.1180.10">
    <property type="entry name" value="Decaprenyl diphosphate synthase-like"/>
    <property type="match status" value="1"/>
</dbReference>
<dbReference type="GO" id="GO:0008834">
    <property type="term" value="F:ditrans,polycis-undecaprenyl-diphosphate synthase [(2E,6E)-farnesyl-diphosphate specific] activity"/>
    <property type="evidence" value="ECO:0007669"/>
    <property type="project" value="TreeGrafter"/>
</dbReference>
<comment type="cofactor">
    <cofactor evidence="4">
        <name>Mg(2+)</name>
        <dbReference type="ChEBI" id="CHEBI:18420"/>
    </cofactor>
    <text evidence="4">Binds 2 magnesium ions per subunit.</text>
</comment>
<feature type="binding site" evidence="4">
    <location>
        <position position="310"/>
    </location>
    <ligand>
        <name>substrate</name>
    </ligand>
</feature>
<dbReference type="PROSITE" id="PS01066">
    <property type="entry name" value="UPP_SYNTHASE"/>
    <property type="match status" value="1"/>
</dbReference>
<reference evidence="5 6" key="1">
    <citation type="submission" date="2019-04" db="EMBL/GenBank/DDBJ databases">
        <title>Streptomyces piniterrae sp. nov., a heliquinomycin-producing actinomycete isolated from rhizosphere soil of Pinus yunnanensis.</title>
        <authorList>
            <person name="Zhuang X."/>
            <person name="Zhao J."/>
        </authorList>
    </citation>
    <scope>NUCLEOTIDE SEQUENCE [LARGE SCALE GENOMIC DNA]</scope>
    <source>
        <strain evidence="6">jys28</strain>
    </source>
</reference>
<organism evidence="5 6">
    <name type="scientific">Streptomyces piniterrae</name>
    <dbReference type="NCBI Taxonomy" id="2571125"/>
    <lineage>
        <taxon>Bacteria</taxon>
        <taxon>Bacillati</taxon>
        <taxon>Actinomycetota</taxon>
        <taxon>Actinomycetes</taxon>
        <taxon>Kitasatosporales</taxon>
        <taxon>Streptomycetaceae</taxon>
        <taxon>Streptomyces</taxon>
    </lineage>
</organism>
<evidence type="ECO:0000256" key="3">
    <source>
        <dbReference type="ARBA" id="ARBA00022842"/>
    </source>
</evidence>
<dbReference type="GO" id="GO:0000287">
    <property type="term" value="F:magnesium ion binding"/>
    <property type="evidence" value="ECO:0007669"/>
    <property type="project" value="UniProtKB-UniRule"/>
</dbReference>
<gene>
    <name evidence="5" type="primary">uppS</name>
    <name evidence="5" type="ORF">FCH28_13220</name>
</gene>
<dbReference type="Pfam" id="PF00494">
    <property type="entry name" value="SQS_PSY"/>
    <property type="match status" value="1"/>
</dbReference>
<dbReference type="PANTHER" id="PTHR10291:SF0">
    <property type="entry name" value="DEHYDRODOLICHYL DIPHOSPHATE SYNTHASE 2"/>
    <property type="match status" value="1"/>
</dbReference>
<dbReference type="GO" id="GO:0033850">
    <property type="term" value="F:Z-farnesyl diphosphate synthase activity"/>
    <property type="evidence" value="ECO:0007669"/>
    <property type="project" value="TreeGrafter"/>
</dbReference>
<dbReference type="PANTHER" id="PTHR10291">
    <property type="entry name" value="DEHYDRODOLICHYL DIPHOSPHATE SYNTHASE FAMILY MEMBER"/>
    <property type="match status" value="1"/>
</dbReference>
<dbReference type="GO" id="GO:0005886">
    <property type="term" value="C:plasma membrane"/>
    <property type="evidence" value="ECO:0007669"/>
    <property type="project" value="TreeGrafter"/>
</dbReference>
<dbReference type="OrthoDB" id="3423078at2"/>
<dbReference type="AlphaFoldDB" id="A0A4U0NIP1"/>
<feature type="binding site" evidence="4">
    <location>
        <position position="356"/>
    </location>
    <ligand>
        <name>substrate</name>
    </ligand>
</feature>
<dbReference type="InterPro" id="IPR002060">
    <property type="entry name" value="Squ/phyt_synthse"/>
</dbReference>
<dbReference type="InterPro" id="IPR036424">
    <property type="entry name" value="UPP_synth-like_sf"/>
</dbReference>
<dbReference type="Proteomes" id="UP000308697">
    <property type="component" value="Unassembled WGS sequence"/>
</dbReference>
<feature type="binding site" evidence="4">
    <location>
        <position position="305"/>
    </location>
    <ligand>
        <name>Mg(2+)</name>
        <dbReference type="ChEBI" id="CHEBI:18420"/>
    </ligand>
</feature>
<dbReference type="Gene3D" id="1.10.600.10">
    <property type="entry name" value="Farnesyl Diphosphate Synthase"/>
    <property type="match status" value="1"/>
</dbReference>
<comment type="function">
    <text evidence="4">Catalyzes the condensation of isopentenyl diphosphate (IPP) with allylic pyrophosphates generating different type of terpenoids.</text>
</comment>
<evidence type="ECO:0000256" key="4">
    <source>
        <dbReference type="HAMAP-Rule" id="MF_01139"/>
    </source>
</evidence>
<name>A0A4U0NIP1_9ACTN</name>
<dbReference type="SUPFAM" id="SSF48576">
    <property type="entry name" value="Terpenoid synthases"/>
    <property type="match status" value="1"/>
</dbReference>
<dbReference type="GO" id="GO:0016094">
    <property type="term" value="P:polyprenol biosynthetic process"/>
    <property type="evidence" value="ECO:0007669"/>
    <property type="project" value="TreeGrafter"/>
</dbReference>
<dbReference type="EC" id="2.5.1.-" evidence="4"/>
<keyword evidence="1 4" id="KW-0808">Transferase</keyword>
<dbReference type="InterPro" id="IPR018520">
    <property type="entry name" value="UPP_synth-like_CS"/>
</dbReference>
<evidence type="ECO:0000313" key="6">
    <source>
        <dbReference type="Proteomes" id="UP000308697"/>
    </source>
</evidence>
<dbReference type="Pfam" id="PF01255">
    <property type="entry name" value="Prenyltransf"/>
    <property type="match status" value="1"/>
</dbReference>
<dbReference type="GO" id="GO:0030145">
    <property type="term" value="F:manganese ion binding"/>
    <property type="evidence" value="ECO:0007669"/>
    <property type="project" value="TreeGrafter"/>
</dbReference>
<comment type="caution">
    <text evidence="4">Lacks conserved residue(s) required for the propagation of feature annotation.</text>
</comment>
<evidence type="ECO:0000256" key="1">
    <source>
        <dbReference type="ARBA" id="ARBA00022679"/>
    </source>
</evidence>
<protein>
    <recommendedName>
        <fullName evidence="4">Isoprenyl transferase</fullName>
        <ecNumber evidence="4">2.5.1.-</ecNumber>
    </recommendedName>
</protein>
<dbReference type="EMBL" id="SUMB01000004">
    <property type="protein sequence ID" value="TJZ54145.1"/>
    <property type="molecule type" value="Genomic_DNA"/>
</dbReference>
<proteinExistence type="inferred from homology"/>
<dbReference type="InterPro" id="IPR001441">
    <property type="entry name" value="UPP_synth-like"/>
</dbReference>
<dbReference type="NCBIfam" id="TIGR00055">
    <property type="entry name" value="uppS"/>
    <property type="match status" value="1"/>
</dbReference>
<feature type="active site" description="Proton acceptor" evidence="4">
    <location>
        <position position="353"/>
    </location>
</feature>
<feature type="binding site" evidence="4">
    <location>
        <begin position="306"/>
        <end position="309"/>
    </location>
    <ligand>
        <name>substrate</name>
    </ligand>
</feature>
<comment type="similarity">
    <text evidence="4">Belongs to the UPP synthase family.</text>
</comment>
<keyword evidence="2 4" id="KW-0479">Metal-binding</keyword>
<feature type="binding site" evidence="4">
    <location>
        <begin position="479"/>
        <end position="481"/>
    </location>
    <ligand>
        <name>substrate</name>
    </ligand>
</feature>
<sequence>MLGNETADAATPELYRSYELCERVAQRLLGPFWSPSQALPSEVRPRISSVVGFALWTDRLADEGGRAHRERRLAQWCADTLGEVRAGRSEHPLRRAFVHTMRQWDLDVALLEQFLEATQADSAAPPAFATFADQRRHLWGVGGSMGEMWTPLLEPCNAEAALLMSVLAEAGTVADILQDFPIDLARGRCYLPGDDLQRLGLEVGDLALGEPRDALDELIGLQVARARDLLEQAVPVAGMVQAACQPFVHAMILGVECSLEEAGRLRSRVLREGISPETLTVSRPWPERSDHRPGPAPAHVAVIMDGNRRWAAQRGLSPTEGHSAGGRAAVRLLHSALRLGIRHLSVFAFSTENWNRPREEVDRLFDVMAEGITKAAEWMHRSGVRVRWCGQRDQLDQSVASALVLVESLTSNNTALTLNVFVDYGGRDEMVAAARALAAEAVAGTIRPEDIGPEDVVRNLCAPDLPEVDLLIRTSGEQRISNFLPWHLAYAELVFEPAHWPDFSYQHLLAAVMEYSGRQRRFGADAGDHAGSVEMTEADSEAE</sequence>
<dbReference type="RefSeq" id="WP_136740072.1">
    <property type="nucleotide sequence ID" value="NZ_SUMB01000004.1"/>
</dbReference>
<feature type="binding site" evidence="4">
    <location>
        <position position="492"/>
    </location>
    <ligand>
        <name>Mg(2+)</name>
        <dbReference type="ChEBI" id="CHEBI:18420"/>
    </ligand>
</feature>
<feature type="binding site" evidence="4">
    <location>
        <begin position="350"/>
        <end position="352"/>
    </location>
    <ligand>
        <name>substrate</name>
    </ligand>
</feature>
<keyword evidence="3 4" id="KW-0460">Magnesium</keyword>
<dbReference type="SUPFAM" id="SSF64005">
    <property type="entry name" value="Undecaprenyl diphosphate synthase"/>
    <property type="match status" value="1"/>
</dbReference>
<dbReference type="InterPro" id="IPR008949">
    <property type="entry name" value="Isoprenoid_synthase_dom_sf"/>
</dbReference>
<accession>A0A4U0NIP1</accession>
<keyword evidence="6" id="KW-1185">Reference proteome</keyword>